<dbReference type="CDD" id="cd06225">
    <property type="entry name" value="HAMP"/>
    <property type="match status" value="1"/>
</dbReference>
<proteinExistence type="inferred from homology"/>
<evidence type="ECO:0000256" key="5">
    <source>
        <dbReference type="ARBA" id="ARBA00022989"/>
    </source>
</evidence>
<dbReference type="SMART" id="SM00304">
    <property type="entry name" value="HAMP"/>
    <property type="match status" value="1"/>
</dbReference>
<dbReference type="SMART" id="SM00283">
    <property type="entry name" value="MA"/>
    <property type="match status" value="1"/>
</dbReference>
<feature type="domain" description="HAMP" evidence="12">
    <location>
        <begin position="298"/>
        <end position="350"/>
    </location>
</feature>
<dbReference type="Pfam" id="PF02743">
    <property type="entry name" value="dCache_1"/>
    <property type="match status" value="1"/>
</dbReference>
<evidence type="ECO:0000256" key="1">
    <source>
        <dbReference type="ARBA" id="ARBA00004651"/>
    </source>
</evidence>
<keyword evidence="6" id="KW-0472">Membrane</keyword>
<dbReference type="RefSeq" id="WP_183719228.1">
    <property type="nucleotide sequence ID" value="NZ_JACHGO010000004.1"/>
</dbReference>
<dbReference type="InterPro" id="IPR003660">
    <property type="entry name" value="HAMP_dom"/>
</dbReference>
<evidence type="ECO:0000256" key="3">
    <source>
        <dbReference type="ARBA" id="ARBA00022500"/>
    </source>
</evidence>
<sequence length="671" mass="72975">MSAKSKIVLSVFAFFSLVILAMTVNSYRSFSSSSNDAKIEQLDTISRSVGKAVAEKMDVYFNMLELSAKMLANPVGVTGEDRYEYRRNVLIQLLQQTKLVEAYYCLENGETHNNKGMIQNFNAKSLGREWYKRLFGGEKRVVTTPYTSSIGATVMAVGVPIMDNGNVIGTLCINLGLTDITQFANGVLDFKNVFLTRADGYVMANSNEKRIGKSLWEEIPGLDKYRNQRTNSRIFFTHTNKQYEGSLYVIDGLDWKVWTYEDVDVIHQDSDKNLLHSSIAAVVALVLSALMVNFLVSRLIFRPLGKCVGFAASISEGKLDENLDVRSRDEVGVLADALRTMVNRLKEMITTTEEKEKLAIQEAERARKAVSEAEEARKEAELATQRGILQAASQIEGVVERIASSTEELAAQSEQISRSAAVQQQRMAETATSMEQMSVSVVEVARNSGDAATNAVNTQNEAGRGADLVRQVITSVNHVQEQSLAMKDDLTELGRQANSIGAIMDVINDIADQTNLLALNAAIEAARAGDAGRGFAVVADEVRKLAEKTIGATKEVGENISAIQVAAQKSIRSMDAAVDAVGTTTGLSRDSGAALDNILSYARDNADQAQSIATAAEEQSAASEQISQAIEEVTRITDETSKGQAESAQAIQQLAAMSGDLRAIVDQLKRS</sequence>
<dbReference type="AlphaFoldDB" id="A0A7W8FF66"/>
<dbReference type="PANTHER" id="PTHR32089:SF112">
    <property type="entry name" value="LYSOZYME-LIKE PROTEIN-RELATED"/>
    <property type="match status" value="1"/>
</dbReference>
<dbReference type="CDD" id="cd11386">
    <property type="entry name" value="MCP_signal"/>
    <property type="match status" value="1"/>
</dbReference>
<keyword evidence="10" id="KW-0175">Coiled coil</keyword>
<evidence type="ECO:0000313" key="13">
    <source>
        <dbReference type="EMBL" id="MBB5143598.1"/>
    </source>
</evidence>
<dbReference type="PRINTS" id="PR00260">
    <property type="entry name" value="CHEMTRNSDUCR"/>
</dbReference>
<gene>
    <name evidence="13" type="ORF">HNQ38_001695</name>
</gene>
<evidence type="ECO:0000256" key="9">
    <source>
        <dbReference type="PROSITE-ProRule" id="PRU00284"/>
    </source>
</evidence>
<keyword evidence="5" id="KW-1133">Transmembrane helix</keyword>
<comment type="caution">
    <text evidence="13">The sequence shown here is derived from an EMBL/GenBank/DDBJ whole genome shotgun (WGS) entry which is preliminary data.</text>
</comment>
<accession>A0A7W8FF66</accession>
<dbReference type="Pfam" id="PF00015">
    <property type="entry name" value="MCPsignal"/>
    <property type="match status" value="1"/>
</dbReference>
<dbReference type="Gene3D" id="3.30.450.20">
    <property type="entry name" value="PAS domain"/>
    <property type="match status" value="2"/>
</dbReference>
<dbReference type="SUPFAM" id="SSF58104">
    <property type="entry name" value="Methyl-accepting chemotaxis protein (MCP) signaling domain"/>
    <property type="match status" value="1"/>
</dbReference>
<evidence type="ECO:0000313" key="14">
    <source>
        <dbReference type="Proteomes" id="UP000539075"/>
    </source>
</evidence>
<feature type="domain" description="Methyl-accepting transducer" evidence="11">
    <location>
        <begin position="398"/>
        <end position="634"/>
    </location>
</feature>
<dbReference type="InterPro" id="IPR004089">
    <property type="entry name" value="MCPsignal_dom"/>
</dbReference>
<keyword evidence="14" id="KW-1185">Reference proteome</keyword>
<dbReference type="GO" id="GO:0006935">
    <property type="term" value="P:chemotaxis"/>
    <property type="evidence" value="ECO:0007669"/>
    <property type="project" value="UniProtKB-KW"/>
</dbReference>
<dbReference type="PROSITE" id="PS50885">
    <property type="entry name" value="HAMP"/>
    <property type="match status" value="1"/>
</dbReference>
<dbReference type="Proteomes" id="UP000539075">
    <property type="component" value="Unassembled WGS sequence"/>
</dbReference>
<evidence type="ECO:0000256" key="7">
    <source>
        <dbReference type="ARBA" id="ARBA00023224"/>
    </source>
</evidence>
<keyword evidence="7 9" id="KW-0807">Transducer</keyword>
<dbReference type="EMBL" id="JACHGO010000004">
    <property type="protein sequence ID" value="MBB5143598.1"/>
    <property type="molecule type" value="Genomic_DNA"/>
</dbReference>
<dbReference type="Gene3D" id="1.10.287.950">
    <property type="entry name" value="Methyl-accepting chemotaxis protein"/>
    <property type="match status" value="1"/>
</dbReference>
<dbReference type="PROSITE" id="PS50111">
    <property type="entry name" value="CHEMOTAXIS_TRANSDUC_2"/>
    <property type="match status" value="1"/>
</dbReference>
<keyword evidence="3" id="KW-0145">Chemotaxis</keyword>
<organism evidence="13 14">
    <name type="scientific">Desulfovibrio intestinalis</name>
    <dbReference type="NCBI Taxonomy" id="58621"/>
    <lineage>
        <taxon>Bacteria</taxon>
        <taxon>Pseudomonadati</taxon>
        <taxon>Thermodesulfobacteriota</taxon>
        <taxon>Desulfovibrionia</taxon>
        <taxon>Desulfovibrionales</taxon>
        <taxon>Desulfovibrionaceae</taxon>
        <taxon>Desulfovibrio</taxon>
    </lineage>
</organism>
<protein>
    <submittedName>
        <fullName evidence="13">Methyl-accepting chemotaxis protein</fullName>
    </submittedName>
</protein>
<dbReference type="GO" id="GO:0007165">
    <property type="term" value="P:signal transduction"/>
    <property type="evidence" value="ECO:0007669"/>
    <property type="project" value="UniProtKB-KW"/>
</dbReference>
<dbReference type="Gene3D" id="6.10.340.10">
    <property type="match status" value="1"/>
</dbReference>
<dbReference type="InterPro" id="IPR004090">
    <property type="entry name" value="Chemotax_Me-accpt_rcpt"/>
</dbReference>
<keyword evidence="2" id="KW-1003">Cell membrane</keyword>
<comment type="similarity">
    <text evidence="8">Belongs to the methyl-accepting chemotaxis (MCP) protein family.</text>
</comment>
<dbReference type="SUPFAM" id="SSF103190">
    <property type="entry name" value="Sensory domain-like"/>
    <property type="match status" value="1"/>
</dbReference>
<comment type="subcellular location">
    <subcellularLocation>
        <location evidence="1">Cell membrane</location>
        <topology evidence="1">Multi-pass membrane protein</topology>
    </subcellularLocation>
</comment>
<evidence type="ECO:0000256" key="8">
    <source>
        <dbReference type="ARBA" id="ARBA00029447"/>
    </source>
</evidence>
<evidence type="ECO:0000256" key="4">
    <source>
        <dbReference type="ARBA" id="ARBA00022692"/>
    </source>
</evidence>
<dbReference type="InterPro" id="IPR029151">
    <property type="entry name" value="Sensor-like_sf"/>
</dbReference>
<reference evidence="13 14" key="1">
    <citation type="submission" date="2020-08" db="EMBL/GenBank/DDBJ databases">
        <title>Genomic Encyclopedia of Type Strains, Phase IV (KMG-IV): sequencing the most valuable type-strain genomes for metagenomic binning, comparative biology and taxonomic classification.</title>
        <authorList>
            <person name="Goeker M."/>
        </authorList>
    </citation>
    <scope>NUCLEOTIDE SEQUENCE [LARGE SCALE GENOMIC DNA]</scope>
    <source>
        <strain evidence="13 14">DSM 11275</strain>
    </source>
</reference>
<evidence type="ECO:0000259" key="11">
    <source>
        <dbReference type="PROSITE" id="PS50111"/>
    </source>
</evidence>
<dbReference type="PANTHER" id="PTHR32089">
    <property type="entry name" value="METHYL-ACCEPTING CHEMOTAXIS PROTEIN MCPB"/>
    <property type="match status" value="1"/>
</dbReference>
<evidence type="ECO:0000256" key="10">
    <source>
        <dbReference type="SAM" id="Coils"/>
    </source>
</evidence>
<evidence type="ECO:0000256" key="6">
    <source>
        <dbReference type="ARBA" id="ARBA00023136"/>
    </source>
</evidence>
<dbReference type="InterPro" id="IPR033479">
    <property type="entry name" value="dCache_1"/>
</dbReference>
<keyword evidence="4" id="KW-0812">Transmembrane</keyword>
<dbReference type="Pfam" id="PF00672">
    <property type="entry name" value="HAMP"/>
    <property type="match status" value="1"/>
</dbReference>
<evidence type="ECO:0000256" key="2">
    <source>
        <dbReference type="ARBA" id="ARBA00022475"/>
    </source>
</evidence>
<dbReference type="GO" id="GO:0004888">
    <property type="term" value="F:transmembrane signaling receptor activity"/>
    <property type="evidence" value="ECO:0007669"/>
    <property type="project" value="InterPro"/>
</dbReference>
<dbReference type="GO" id="GO:0005886">
    <property type="term" value="C:plasma membrane"/>
    <property type="evidence" value="ECO:0007669"/>
    <property type="project" value="UniProtKB-SubCell"/>
</dbReference>
<feature type="coiled-coil region" evidence="10">
    <location>
        <begin position="335"/>
        <end position="386"/>
    </location>
</feature>
<evidence type="ECO:0000259" key="12">
    <source>
        <dbReference type="PROSITE" id="PS50885"/>
    </source>
</evidence>
<name>A0A7W8FF66_9BACT</name>